<evidence type="ECO:0000256" key="2">
    <source>
        <dbReference type="ARBA" id="ARBA00023157"/>
    </source>
</evidence>
<feature type="disulfide bond" evidence="3">
    <location>
        <begin position="49"/>
        <end position="113"/>
    </location>
</feature>
<evidence type="ECO:0000313" key="7">
    <source>
        <dbReference type="Proteomes" id="UP000700334"/>
    </source>
</evidence>
<reference evidence="6" key="1">
    <citation type="journal article" date="2021" name="Evol. Appl.">
        <title>The genome of the Pyrenean desman and the effects of bottlenecks and inbreeding on the genomic landscape of an endangered species.</title>
        <authorList>
            <person name="Escoda L."/>
            <person name="Castresana J."/>
        </authorList>
    </citation>
    <scope>NUCLEOTIDE SEQUENCE</scope>
    <source>
        <strain evidence="6">IBE-C5619</strain>
    </source>
</reference>
<dbReference type="InterPro" id="IPR001190">
    <property type="entry name" value="SRCR"/>
</dbReference>
<protein>
    <submittedName>
        <fullName evidence="6">Galectin-3-binding protein</fullName>
    </submittedName>
</protein>
<dbReference type="EMBL" id="JAGFMF010012102">
    <property type="protein sequence ID" value="KAG8507485.1"/>
    <property type="molecule type" value="Genomic_DNA"/>
</dbReference>
<organism evidence="6 7">
    <name type="scientific">Galemys pyrenaicus</name>
    <name type="common">Iberian desman</name>
    <name type="synonym">Pyrenean desman</name>
    <dbReference type="NCBI Taxonomy" id="202257"/>
    <lineage>
        <taxon>Eukaryota</taxon>
        <taxon>Metazoa</taxon>
        <taxon>Chordata</taxon>
        <taxon>Craniata</taxon>
        <taxon>Vertebrata</taxon>
        <taxon>Euteleostomi</taxon>
        <taxon>Mammalia</taxon>
        <taxon>Eutheria</taxon>
        <taxon>Laurasiatheria</taxon>
        <taxon>Eulipotyphla</taxon>
        <taxon>Talpidae</taxon>
        <taxon>Galemys</taxon>
    </lineage>
</organism>
<keyword evidence="1 4" id="KW-0732">Signal</keyword>
<feature type="signal peptide" evidence="4">
    <location>
        <begin position="1"/>
        <end position="18"/>
    </location>
</feature>
<dbReference type="PRINTS" id="PR00258">
    <property type="entry name" value="SPERACTRCPTR"/>
</dbReference>
<evidence type="ECO:0000256" key="4">
    <source>
        <dbReference type="SAM" id="SignalP"/>
    </source>
</evidence>
<evidence type="ECO:0000313" key="6">
    <source>
        <dbReference type="EMBL" id="KAG8507485.1"/>
    </source>
</evidence>
<dbReference type="Gene3D" id="3.30.710.10">
    <property type="entry name" value="Potassium Channel Kv1.1, Chain A"/>
    <property type="match status" value="1"/>
</dbReference>
<dbReference type="SMART" id="SM00202">
    <property type="entry name" value="SR"/>
    <property type="match status" value="1"/>
</dbReference>
<evidence type="ECO:0000256" key="3">
    <source>
        <dbReference type="PROSITE-ProRule" id="PRU00196"/>
    </source>
</evidence>
<dbReference type="GO" id="GO:0016020">
    <property type="term" value="C:membrane"/>
    <property type="evidence" value="ECO:0007669"/>
    <property type="project" value="InterPro"/>
</dbReference>
<dbReference type="InterPro" id="IPR036772">
    <property type="entry name" value="SRCR-like_dom_sf"/>
</dbReference>
<name>A0A8J6DH48_GALPY</name>
<evidence type="ECO:0000256" key="1">
    <source>
        <dbReference type="ARBA" id="ARBA00022729"/>
    </source>
</evidence>
<dbReference type="Gene3D" id="3.10.250.10">
    <property type="entry name" value="SRCR-like domain"/>
    <property type="match status" value="1"/>
</dbReference>
<dbReference type="Pfam" id="PF00530">
    <property type="entry name" value="SRCR"/>
    <property type="match status" value="1"/>
</dbReference>
<dbReference type="InterPro" id="IPR011333">
    <property type="entry name" value="SKP1/BTB/POZ_sf"/>
</dbReference>
<dbReference type="FunFam" id="3.10.250.10:FF:000001">
    <property type="entry name" value="Lysyl oxidase 4 isoform X1"/>
    <property type="match status" value="1"/>
</dbReference>
<proteinExistence type="predicted"/>
<dbReference type="PANTHER" id="PTHR48071:SF18">
    <property type="entry name" value="DELETED IN MALIGNANT BRAIN TUMORS 1 PROTEIN-RELATED"/>
    <property type="match status" value="1"/>
</dbReference>
<feature type="domain" description="SRCR" evidence="5">
    <location>
        <begin position="24"/>
        <end position="124"/>
    </location>
</feature>
<keyword evidence="7" id="KW-1185">Reference proteome</keyword>
<gene>
    <name evidence="6" type="ORF">J0S82_013187</name>
</gene>
<feature type="chain" id="PRO_5035287705" evidence="4">
    <location>
        <begin position="19"/>
        <end position="213"/>
    </location>
</feature>
<dbReference type="PROSITE" id="PS50287">
    <property type="entry name" value="SRCR_2"/>
    <property type="match status" value="1"/>
</dbReference>
<dbReference type="AlphaFoldDB" id="A0A8J6DH48"/>
<dbReference type="SUPFAM" id="SSF56487">
    <property type="entry name" value="SRCR-like"/>
    <property type="match status" value="1"/>
</dbReference>
<feature type="disulfide bond" evidence="3">
    <location>
        <begin position="62"/>
        <end position="123"/>
    </location>
</feature>
<comment type="caution">
    <text evidence="6">The sequence shown here is derived from an EMBL/GenBank/DDBJ whole genome shotgun (WGS) entry which is preliminary data.</text>
</comment>
<accession>A0A8J6DH48</accession>
<feature type="disulfide bond" evidence="3">
    <location>
        <begin position="93"/>
        <end position="103"/>
    </location>
</feature>
<dbReference type="OrthoDB" id="536948at2759"/>
<sequence length="213" mass="23291">MAPSWLFWMWLLVAAAQGARDGDMRLADGQAPSEGRVEIFYRGQWGTVCDDEWDLTDASVVCRALGFDNATQALGRAAFGPGSGPIMLDEVKCAGTEPTLASCRSQGWLKSDCKHEEDAGVVCAGEARNNRTHTLDLSSELSEALGQIFDSQKDCDLTIRVKVQDEEQGRDLCAHRLILTANPEAWALVKEAGSRLTLQVEAECVSVVRDFIR</sequence>
<evidence type="ECO:0000259" key="5">
    <source>
        <dbReference type="PROSITE" id="PS50287"/>
    </source>
</evidence>
<dbReference type="PANTHER" id="PTHR48071">
    <property type="entry name" value="SRCR DOMAIN-CONTAINING PROTEIN"/>
    <property type="match status" value="1"/>
</dbReference>
<keyword evidence="2 3" id="KW-1015">Disulfide bond</keyword>
<dbReference type="PROSITE" id="PS00420">
    <property type="entry name" value="SRCR_1"/>
    <property type="match status" value="1"/>
</dbReference>
<dbReference type="Proteomes" id="UP000700334">
    <property type="component" value="Unassembled WGS sequence"/>
</dbReference>